<comment type="caution">
    <text evidence="2">The sequence shown here is derived from an EMBL/GenBank/DDBJ whole genome shotgun (WGS) entry which is preliminary data.</text>
</comment>
<feature type="signal peptide" evidence="1">
    <location>
        <begin position="1"/>
        <end position="21"/>
    </location>
</feature>
<feature type="chain" id="PRO_5010526449" description="Lipoprotein" evidence="1">
    <location>
        <begin position="22"/>
        <end position="300"/>
    </location>
</feature>
<dbReference type="AlphaFoldDB" id="A0A1T1H8L7"/>
<dbReference type="EMBL" id="MTSD02000009">
    <property type="protein sequence ID" value="OOV86116.1"/>
    <property type="molecule type" value="Genomic_DNA"/>
</dbReference>
<organism evidence="2 3">
    <name type="scientific">Oceanospirillum linum</name>
    <dbReference type="NCBI Taxonomy" id="966"/>
    <lineage>
        <taxon>Bacteria</taxon>
        <taxon>Pseudomonadati</taxon>
        <taxon>Pseudomonadota</taxon>
        <taxon>Gammaproteobacteria</taxon>
        <taxon>Oceanospirillales</taxon>
        <taxon>Oceanospirillaceae</taxon>
        <taxon>Oceanospirillum</taxon>
    </lineage>
</organism>
<evidence type="ECO:0000313" key="3">
    <source>
        <dbReference type="Proteomes" id="UP000190064"/>
    </source>
</evidence>
<evidence type="ECO:0000313" key="2">
    <source>
        <dbReference type="EMBL" id="OOV86116.1"/>
    </source>
</evidence>
<keyword evidence="3" id="KW-1185">Reference proteome</keyword>
<reference evidence="2" key="1">
    <citation type="submission" date="2017-02" db="EMBL/GenBank/DDBJ databases">
        <title>Draft Genome Sequence of the Salt Water Bacterium Oceanospirillum linum ATCC 11336.</title>
        <authorList>
            <person name="Trachtenberg A.M."/>
            <person name="Carney J.G."/>
            <person name="Linnane J.D."/>
            <person name="Rheaume B.A."/>
            <person name="Pitts N.L."/>
            <person name="Mykles D.L."/>
            <person name="Maclea K.S."/>
        </authorList>
    </citation>
    <scope>NUCLEOTIDE SEQUENCE [LARGE SCALE GENOMIC DNA]</scope>
    <source>
        <strain evidence="2">ATCC 11336</strain>
    </source>
</reference>
<dbReference type="Proteomes" id="UP000190064">
    <property type="component" value="Unassembled WGS sequence"/>
</dbReference>
<keyword evidence="1" id="KW-0732">Signal</keyword>
<dbReference type="RefSeq" id="WP_078320698.1">
    <property type="nucleotide sequence ID" value="NZ_FXTS01000010.1"/>
</dbReference>
<gene>
    <name evidence="2" type="ORF">BTA35_0215405</name>
</gene>
<proteinExistence type="predicted"/>
<name>A0A1T1H8L7_OCELI</name>
<evidence type="ECO:0008006" key="4">
    <source>
        <dbReference type="Google" id="ProtNLM"/>
    </source>
</evidence>
<dbReference type="PROSITE" id="PS51257">
    <property type="entry name" value="PROKAR_LIPOPROTEIN"/>
    <property type="match status" value="1"/>
</dbReference>
<accession>A0A1T1H8L7</accession>
<sequence length="300" mass="33729">MRAFLFVIPFVFLLGCVPASVKENGAKKTSSLDSPDRLGSLEGERKSMQCSNYSGGTVDAISIDDYWSYLSKFPKKKGEYETTAEYEKKLDLLSESISDTVIVELERDESLIKYDADKKEVHIHSNEMTKEFFSVNWGNGFERLVFRFLADSGKSHRSVRSTYPIAMLDIDSKVSGSYVASNAYGKEVVVDKVDKKVRVLYEDSLNVRGRSIYVGKGVFDPIIILNDVSVDVAKKLKKSIRTYIVFEPKIPYYGVSSYQVNPEINNPKEINYYTEIAVGNIQCLLAADEGGHVLGYAETY</sequence>
<evidence type="ECO:0000256" key="1">
    <source>
        <dbReference type="SAM" id="SignalP"/>
    </source>
</evidence>
<protein>
    <recommendedName>
        <fullName evidence="4">Lipoprotein</fullName>
    </recommendedName>
</protein>